<evidence type="ECO:0000256" key="1">
    <source>
        <dbReference type="SAM" id="MobiDB-lite"/>
    </source>
</evidence>
<dbReference type="EMBL" id="JAAMPC010000007">
    <property type="protein sequence ID" value="KAG2304426.1"/>
    <property type="molecule type" value="Genomic_DNA"/>
</dbReference>
<reference evidence="2 3" key="1">
    <citation type="submission" date="2020-02" db="EMBL/GenBank/DDBJ databases">
        <authorList>
            <person name="Ma Q."/>
            <person name="Huang Y."/>
            <person name="Song X."/>
            <person name="Pei D."/>
        </authorList>
    </citation>
    <scope>NUCLEOTIDE SEQUENCE [LARGE SCALE GENOMIC DNA]</scope>
    <source>
        <strain evidence="2">Sxm20200214</strain>
        <tissue evidence="2">Leaf</tissue>
    </source>
</reference>
<feature type="region of interest" description="Disordered" evidence="1">
    <location>
        <begin position="93"/>
        <end position="113"/>
    </location>
</feature>
<comment type="caution">
    <text evidence="2">The sequence shown here is derived from an EMBL/GenBank/DDBJ whole genome shotgun (WGS) entry which is preliminary data.</text>
</comment>
<sequence length="113" mass="12304">MTLPESFYRWNFIAGTHPAPSNGESTVLRARQLPVDRRQMSDDHVYAGNMSGNITDDPFAAYQEAVKVISAKKESASRTASGDEVMVTSSRRATVVKVEPSSSSQGKSLRVVV</sequence>
<dbReference type="Proteomes" id="UP000886595">
    <property type="component" value="Unassembled WGS sequence"/>
</dbReference>
<gene>
    <name evidence="2" type="ORF">Bca52824_033077</name>
</gene>
<accession>A0A8X7V858</accession>
<protein>
    <submittedName>
        <fullName evidence="2">Uncharacterized protein</fullName>
    </submittedName>
</protein>
<organism evidence="2 3">
    <name type="scientific">Brassica carinata</name>
    <name type="common">Ethiopian mustard</name>
    <name type="synonym">Abyssinian cabbage</name>
    <dbReference type="NCBI Taxonomy" id="52824"/>
    <lineage>
        <taxon>Eukaryota</taxon>
        <taxon>Viridiplantae</taxon>
        <taxon>Streptophyta</taxon>
        <taxon>Embryophyta</taxon>
        <taxon>Tracheophyta</taxon>
        <taxon>Spermatophyta</taxon>
        <taxon>Magnoliopsida</taxon>
        <taxon>eudicotyledons</taxon>
        <taxon>Gunneridae</taxon>
        <taxon>Pentapetalae</taxon>
        <taxon>rosids</taxon>
        <taxon>malvids</taxon>
        <taxon>Brassicales</taxon>
        <taxon>Brassicaceae</taxon>
        <taxon>Brassiceae</taxon>
        <taxon>Brassica</taxon>
    </lineage>
</organism>
<proteinExistence type="predicted"/>
<evidence type="ECO:0000313" key="3">
    <source>
        <dbReference type="Proteomes" id="UP000886595"/>
    </source>
</evidence>
<evidence type="ECO:0000313" key="2">
    <source>
        <dbReference type="EMBL" id="KAG2304426.1"/>
    </source>
</evidence>
<keyword evidence="3" id="KW-1185">Reference proteome</keyword>
<dbReference type="AlphaFoldDB" id="A0A8X7V858"/>
<name>A0A8X7V858_BRACI</name>